<dbReference type="PANTHER" id="PTHR47017">
    <property type="entry name" value="ACYL-COA"/>
    <property type="match status" value="1"/>
</dbReference>
<accession>A0A1I7N0R9</accession>
<dbReference type="SUPFAM" id="SSF55729">
    <property type="entry name" value="Acyl-CoA N-acyltransferases (Nat)"/>
    <property type="match status" value="1"/>
</dbReference>
<organism evidence="1 2">
    <name type="scientific">Hyphomicrobium facile</name>
    <dbReference type="NCBI Taxonomy" id="51670"/>
    <lineage>
        <taxon>Bacteria</taxon>
        <taxon>Pseudomonadati</taxon>
        <taxon>Pseudomonadota</taxon>
        <taxon>Alphaproteobacteria</taxon>
        <taxon>Hyphomicrobiales</taxon>
        <taxon>Hyphomicrobiaceae</taxon>
        <taxon>Hyphomicrobium</taxon>
    </lineage>
</organism>
<name>A0A1I7N0R9_9HYPH</name>
<keyword evidence="2" id="KW-1185">Reference proteome</keyword>
<dbReference type="Gene3D" id="3.40.630.30">
    <property type="match status" value="1"/>
</dbReference>
<dbReference type="EMBL" id="FPCH01000001">
    <property type="protein sequence ID" value="SFV28270.1"/>
    <property type="molecule type" value="Genomic_DNA"/>
</dbReference>
<dbReference type="STRING" id="51670.SAMN04488557_0963"/>
<evidence type="ECO:0000313" key="1">
    <source>
        <dbReference type="EMBL" id="SFV28270.1"/>
    </source>
</evidence>
<gene>
    <name evidence="1" type="ORF">SAMN04488557_0963</name>
</gene>
<evidence type="ECO:0000313" key="2">
    <source>
        <dbReference type="Proteomes" id="UP000199423"/>
    </source>
</evidence>
<dbReference type="Pfam" id="PF04339">
    <property type="entry name" value="FemAB_like"/>
    <property type="match status" value="1"/>
</dbReference>
<protein>
    <submittedName>
        <fullName evidence="1">Uncharacterized protein</fullName>
    </submittedName>
</protein>
<dbReference type="Proteomes" id="UP000199423">
    <property type="component" value="Unassembled WGS sequence"/>
</dbReference>
<proteinExistence type="predicted"/>
<dbReference type="AlphaFoldDB" id="A0A1I7N0R9"/>
<dbReference type="InterPro" id="IPR007434">
    <property type="entry name" value="FemAB-like"/>
</dbReference>
<dbReference type="PANTHER" id="PTHR47017:SF1">
    <property type="entry name" value="ACYL-COA"/>
    <property type="match status" value="1"/>
</dbReference>
<reference evidence="2" key="1">
    <citation type="submission" date="2016-10" db="EMBL/GenBank/DDBJ databases">
        <authorList>
            <person name="Varghese N."/>
            <person name="Submissions S."/>
        </authorList>
    </citation>
    <scope>NUCLEOTIDE SEQUENCE [LARGE SCALE GENOMIC DNA]</scope>
    <source>
        <strain evidence="2">DSM 1565</strain>
    </source>
</reference>
<dbReference type="InterPro" id="IPR016181">
    <property type="entry name" value="Acyl_CoA_acyltransferase"/>
</dbReference>
<sequence length="404" mass="44887">MELHRLGTYSAAVKMPTSPDTAVKLAPSIAAVDAAEWDACANPDPATFNPFVSHAFLKALEESHAVGTRSGWLPRHLVIEDETGSITAAAPAYLKSHSQGEYVFDHGWADAYAQAGGRYYPKLQISVPFTPVPGPRLLVKPGAKSYSDEQILAAAAIEVARLGGLSSVHLTFLDRDVAARLRALGFLTRIGQQFHWQNQGYGSFDDFLGTLASRKRKGIRKERQAALAHGIEIERVAGRAIGEAHWDAMYAFYMDTGNRKWGRPYLNRTFFSLLGQAMPERCLLVFAKRHGSYIAGALNLIGGDCLYGRYWGAIEHHPALHFEVCYYQAIEYAIEHRLPRVEAGAQGEHKLARGYLPVETYSAHWLADPALERAVERFLNQERQAVTRFNADLTEMGPYRKDEA</sequence>